<evidence type="ECO:0000256" key="1">
    <source>
        <dbReference type="SAM" id="MobiDB-lite"/>
    </source>
</evidence>
<dbReference type="EMBL" id="BTGU01000041">
    <property type="protein sequence ID" value="GMN52181.1"/>
    <property type="molecule type" value="Genomic_DNA"/>
</dbReference>
<organism evidence="2 3">
    <name type="scientific">Ficus carica</name>
    <name type="common">Common fig</name>
    <dbReference type="NCBI Taxonomy" id="3494"/>
    <lineage>
        <taxon>Eukaryota</taxon>
        <taxon>Viridiplantae</taxon>
        <taxon>Streptophyta</taxon>
        <taxon>Embryophyta</taxon>
        <taxon>Tracheophyta</taxon>
        <taxon>Spermatophyta</taxon>
        <taxon>Magnoliopsida</taxon>
        <taxon>eudicotyledons</taxon>
        <taxon>Gunneridae</taxon>
        <taxon>Pentapetalae</taxon>
        <taxon>rosids</taxon>
        <taxon>fabids</taxon>
        <taxon>Rosales</taxon>
        <taxon>Moraceae</taxon>
        <taxon>Ficeae</taxon>
        <taxon>Ficus</taxon>
    </lineage>
</organism>
<dbReference type="AlphaFoldDB" id="A0AA88DDJ6"/>
<gene>
    <name evidence="2" type="ORF">TIFTF001_021331</name>
</gene>
<protein>
    <submittedName>
        <fullName evidence="2">Uncharacterized protein</fullName>
    </submittedName>
</protein>
<sequence>MTVPNSPLELELLKKINKNKVTNPIVDTRIVGNPALETTVDNVGDESITGRAVGSHVIRGRNVGANHDVVARGLGGPRGHPEPNGGLEGDDGVVGDDLRGAEAVEAKGPAGGAVVVVPGELDGAAALVGLAGEAGPLGVRGVAVVALWANLLLETEAPSVGTIRGGGPTTGGLVGDLGEKGGDLALAGGRIPDGGESGEASGGGDEGVVGVEVVGRAGGVVLMEEDGVEELLGDQSGDCWGCGSGSPCSAKAEAAQNSDINTHTHTYF</sequence>
<keyword evidence="3" id="KW-1185">Reference proteome</keyword>
<reference evidence="2" key="1">
    <citation type="submission" date="2023-07" db="EMBL/GenBank/DDBJ databases">
        <title>draft genome sequence of fig (Ficus carica).</title>
        <authorList>
            <person name="Takahashi T."/>
            <person name="Nishimura K."/>
        </authorList>
    </citation>
    <scope>NUCLEOTIDE SEQUENCE</scope>
</reference>
<dbReference type="Proteomes" id="UP001187192">
    <property type="component" value="Unassembled WGS sequence"/>
</dbReference>
<comment type="caution">
    <text evidence="2">The sequence shown here is derived from an EMBL/GenBank/DDBJ whole genome shotgun (WGS) entry which is preliminary data.</text>
</comment>
<feature type="region of interest" description="Disordered" evidence="1">
    <location>
        <begin position="71"/>
        <end position="90"/>
    </location>
</feature>
<evidence type="ECO:0000313" key="2">
    <source>
        <dbReference type="EMBL" id="GMN52181.1"/>
    </source>
</evidence>
<evidence type="ECO:0000313" key="3">
    <source>
        <dbReference type="Proteomes" id="UP001187192"/>
    </source>
</evidence>
<accession>A0AA88DDJ6</accession>
<name>A0AA88DDJ6_FICCA</name>
<proteinExistence type="predicted"/>